<protein>
    <submittedName>
        <fullName evidence="1">DUF1822 family protein</fullName>
    </submittedName>
</protein>
<sequence>MTTHNPMNDSTASGQLSWQEPEGLALLGIPISKEAQQIGLVFASEQRNVKKGKQVFLNTLSVIAVHECLQMFEFESYLESGDCWNKFKRLSLSSNDADLLIQDFGRIECFPILPKQESIEIEEHLLETRVGCVGVKFHERFNYVEMLGFKHFDKVFKSQLDNTRTFDVRDFQPFEDIFYHLPYISTNNISEILIKLIENEKKKIVDYNNWTRPSHLKLTKNDRYTYANAPNTGSKEIICKEILVSPSHRIILVMTVQSIEKNLQNIILQFSSRNLEEHEQQECQVILSDNSQIIKRSTLKELQNDLIIIPKKTIGYQFQICVKSLISQKIEKFIV</sequence>
<evidence type="ECO:0000313" key="1">
    <source>
        <dbReference type="EMBL" id="KAB0241439.1"/>
    </source>
</evidence>
<proteinExistence type="predicted"/>
<dbReference type="EMBL" id="SRLN01000012">
    <property type="protein sequence ID" value="KAB0241439.1"/>
    <property type="molecule type" value="Genomic_DNA"/>
</dbReference>
<organism evidence="1 2">
    <name type="scientific">Microcystis aeruginosa EAWAG127a</name>
    <dbReference type="NCBI Taxonomy" id="2529855"/>
    <lineage>
        <taxon>Bacteria</taxon>
        <taxon>Bacillati</taxon>
        <taxon>Cyanobacteriota</taxon>
        <taxon>Cyanophyceae</taxon>
        <taxon>Oscillatoriophycideae</taxon>
        <taxon>Chroococcales</taxon>
        <taxon>Microcystaceae</taxon>
        <taxon>Microcystis</taxon>
    </lineage>
</organism>
<dbReference type="Pfam" id="PF08852">
    <property type="entry name" value="DUF1822"/>
    <property type="match status" value="1"/>
</dbReference>
<reference evidence="2" key="1">
    <citation type="submission" date="2019-04" db="EMBL/GenBank/DDBJ databases">
        <title>Microviridin 1777: A Toxic Chymotrypsin Inhibitor Discovered by a Metabologenomic Approach.</title>
        <authorList>
            <person name="Sieber S."/>
            <person name="Grendelmeier S.M."/>
            <person name="Harris L.A."/>
            <person name="Mitchell D.A."/>
            <person name="Gademann K."/>
        </authorList>
    </citation>
    <scope>NUCLEOTIDE SEQUENCE [LARGE SCALE GENOMIC DNA]</scope>
    <source>
        <strain evidence="2">EAWAG127a</strain>
    </source>
</reference>
<evidence type="ECO:0000313" key="2">
    <source>
        <dbReference type="Proteomes" id="UP000325636"/>
    </source>
</evidence>
<dbReference type="InterPro" id="IPR014951">
    <property type="entry name" value="DUF1822"/>
</dbReference>
<comment type="caution">
    <text evidence="1">The sequence shown here is derived from an EMBL/GenBank/DDBJ whole genome shotgun (WGS) entry which is preliminary data.</text>
</comment>
<accession>A0A5J5LW36</accession>
<dbReference type="RefSeq" id="WP_150976816.1">
    <property type="nucleotide sequence ID" value="NZ_SRLN01000012.1"/>
</dbReference>
<dbReference type="AlphaFoldDB" id="A0A5J5LW36"/>
<name>A0A5J5LW36_MICAE</name>
<gene>
    <name evidence="1" type="ORF">EZJ55_13555</name>
</gene>
<dbReference type="Proteomes" id="UP000325636">
    <property type="component" value="Unassembled WGS sequence"/>
</dbReference>